<dbReference type="InterPro" id="IPR012312">
    <property type="entry name" value="Hemerythrin-like"/>
</dbReference>
<reference evidence="2 3" key="1">
    <citation type="submission" date="2020-01" db="EMBL/GenBank/DDBJ databases">
        <authorList>
            <consortium name="DOE Joint Genome Institute"/>
            <person name="Haridas S."/>
            <person name="Albert R."/>
            <person name="Binder M."/>
            <person name="Bloem J."/>
            <person name="Labutti K."/>
            <person name="Salamov A."/>
            <person name="Andreopoulos B."/>
            <person name="Baker S.E."/>
            <person name="Barry K."/>
            <person name="Bills G."/>
            <person name="Bluhm B.H."/>
            <person name="Cannon C."/>
            <person name="Castanera R."/>
            <person name="Culley D.E."/>
            <person name="Daum C."/>
            <person name="Ezra D."/>
            <person name="Gonzalez J.B."/>
            <person name="Henrissat B."/>
            <person name="Kuo A."/>
            <person name="Liang C."/>
            <person name="Lipzen A."/>
            <person name="Lutzoni F."/>
            <person name="Magnuson J."/>
            <person name="Mondo S."/>
            <person name="Nolan M."/>
            <person name="Ohm R."/>
            <person name="Pangilinan J."/>
            <person name="Park H.-J.H."/>
            <person name="Ramirez L."/>
            <person name="Alfaro M."/>
            <person name="Sun H."/>
            <person name="Tritt A."/>
            <person name="Yoshinaga Y."/>
            <person name="Zwiers L.-H.L."/>
            <person name="Turgeon B.G."/>
            <person name="Goodwin S.B."/>
            <person name="Spatafora J.W."/>
            <person name="Crous P.W."/>
            <person name="Grigoriev I.V."/>
        </authorList>
    </citation>
    <scope>NUCLEOTIDE SEQUENCE [LARGE SCALE GENOMIC DNA]</scope>
    <source>
        <strain evidence="2 3">CBS 611.86</strain>
    </source>
</reference>
<proteinExistence type="predicted"/>
<evidence type="ECO:0000313" key="3">
    <source>
        <dbReference type="Proteomes" id="UP000481861"/>
    </source>
</evidence>
<dbReference type="PANTHER" id="PTHR35585:SF1">
    <property type="entry name" value="HHE DOMAIN PROTEIN (AFU_ORTHOLOGUE AFUA_4G00730)"/>
    <property type="match status" value="1"/>
</dbReference>
<organism evidence="2 3">
    <name type="scientific">Massariosphaeria phaeospora</name>
    <dbReference type="NCBI Taxonomy" id="100035"/>
    <lineage>
        <taxon>Eukaryota</taxon>
        <taxon>Fungi</taxon>
        <taxon>Dikarya</taxon>
        <taxon>Ascomycota</taxon>
        <taxon>Pezizomycotina</taxon>
        <taxon>Dothideomycetes</taxon>
        <taxon>Pleosporomycetidae</taxon>
        <taxon>Pleosporales</taxon>
        <taxon>Pleosporales incertae sedis</taxon>
        <taxon>Massariosphaeria</taxon>
    </lineage>
</organism>
<keyword evidence="3" id="KW-1185">Reference proteome</keyword>
<protein>
    <submittedName>
        <fullName evidence="2">HHE domain-containing protein</fullName>
    </submittedName>
</protein>
<dbReference type="PANTHER" id="PTHR35585">
    <property type="entry name" value="HHE DOMAIN PROTEIN (AFU_ORTHOLOGUE AFUA_4G00730)"/>
    <property type="match status" value="1"/>
</dbReference>
<dbReference type="EMBL" id="JAADJZ010000014">
    <property type="protein sequence ID" value="KAF2870069.1"/>
    <property type="molecule type" value="Genomic_DNA"/>
</dbReference>
<dbReference type="Gene3D" id="1.20.120.520">
    <property type="entry name" value="nmb1532 protein domain like"/>
    <property type="match status" value="1"/>
</dbReference>
<dbReference type="OrthoDB" id="9983919at2759"/>
<feature type="domain" description="Hemerythrin-like" evidence="1">
    <location>
        <begin position="5"/>
        <end position="126"/>
    </location>
</feature>
<evidence type="ECO:0000259" key="1">
    <source>
        <dbReference type="Pfam" id="PF01814"/>
    </source>
</evidence>
<dbReference type="AlphaFoldDB" id="A0A7C8I3N6"/>
<dbReference type="Pfam" id="PF01814">
    <property type="entry name" value="Hemerythrin"/>
    <property type="match status" value="1"/>
</dbReference>
<dbReference type="Proteomes" id="UP000481861">
    <property type="component" value="Unassembled WGS sequence"/>
</dbReference>
<accession>A0A7C8I3N6</accession>
<name>A0A7C8I3N6_9PLEO</name>
<sequence length="202" mass="23003">MRVASEAITRDHREIEKYYDEVVSTTDKDHQTRYGNQFTWELARHSIAEELIVYPAFEKYLGQKGKDMAESDRKEHHQVCVSSTVKLFLKTFQNMKAEDPNYVPQLKDLMSNLSHHIKDEENDDLPSLEKVLSDPDNAGISESLAKNFGRCKAFVPSRSHPSAGENPPFESVMGLLTAPIDHLGDLFRKFPNEVISPNPSKK</sequence>
<gene>
    <name evidence="2" type="ORF">BDV95DRAFT_629380</name>
</gene>
<comment type="caution">
    <text evidence="2">The sequence shown here is derived from an EMBL/GenBank/DDBJ whole genome shotgun (WGS) entry which is preliminary data.</text>
</comment>
<evidence type="ECO:0000313" key="2">
    <source>
        <dbReference type="EMBL" id="KAF2870069.1"/>
    </source>
</evidence>